<dbReference type="PIRSF" id="PIRSF001439">
    <property type="entry name" value="CryM"/>
    <property type="match status" value="1"/>
</dbReference>
<comment type="caution">
    <text evidence="2">The sequence shown here is derived from an EMBL/GenBank/DDBJ whole genome shotgun (WGS) entry which is preliminary data.</text>
</comment>
<dbReference type="InterPro" id="IPR036291">
    <property type="entry name" value="NAD(P)-bd_dom_sf"/>
</dbReference>
<dbReference type="GO" id="GO:0008473">
    <property type="term" value="F:ornithine cyclodeaminase activity"/>
    <property type="evidence" value="ECO:0007669"/>
    <property type="project" value="UniProtKB-EC"/>
</dbReference>
<dbReference type="FunFam" id="3.40.50.720:FF:000311">
    <property type="entry name" value="Ornithine cyclodeaminase"/>
    <property type="match status" value="1"/>
</dbReference>
<accession>A0A952FPY8</accession>
<proteinExistence type="inferred from homology"/>
<dbReference type="AlphaFoldDB" id="A0A952FPY8"/>
<evidence type="ECO:0000313" key="3">
    <source>
        <dbReference type="Proteomes" id="UP000700706"/>
    </source>
</evidence>
<reference evidence="2" key="1">
    <citation type="submission" date="2020-06" db="EMBL/GenBank/DDBJ databases">
        <title>Stable isotope informed genome-resolved metagenomics uncovers potential trophic interactions in rhizosphere soil.</title>
        <authorList>
            <person name="Starr E.P."/>
            <person name="Shi S."/>
            <person name="Blazewicz S.J."/>
            <person name="Koch B.J."/>
            <person name="Probst A.J."/>
            <person name="Hungate B.A."/>
            <person name="Pett-Ridge J."/>
            <person name="Firestone M.K."/>
            <person name="Banfield J.F."/>
        </authorList>
    </citation>
    <scope>NUCLEOTIDE SEQUENCE</scope>
    <source>
        <strain evidence="2">YM_69_17</strain>
    </source>
</reference>
<keyword evidence="2" id="KW-0456">Lyase</keyword>
<protein>
    <submittedName>
        <fullName evidence="2">Ornithine cyclodeaminase family protein</fullName>
        <ecNumber evidence="2">4.3.1.12</ecNumber>
    </submittedName>
</protein>
<dbReference type="InterPro" id="IPR003462">
    <property type="entry name" value="ODC_Mu_crystall"/>
</dbReference>
<dbReference type="Pfam" id="PF02423">
    <property type="entry name" value="OCD_Mu_crystall"/>
    <property type="match status" value="1"/>
</dbReference>
<dbReference type="GO" id="GO:0005737">
    <property type="term" value="C:cytoplasm"/>
    <property type="evidence" value="ECO:0007669"/>
    <property type="project" value="TreeGrafter"/>
</dbReference>
<dbReference type="Proteomes" id="UP000700706">
    <property type="component" value="Unassembled WGS sequence"/>
</dbReference>
<dbReference type="PANTHER" id="PTHR13812:SF19">
    <property type="entry name" value="KETIMINE REDUCTASE MU-CRYSTALLIN"/>
    <property type="match status" value="1"/>
</dbReference>
<evidence type="ECO:0000313" key="2">
    <source>
        <dbReference type="EMBL" id="MBW8729148.1"/>
    </source>
</evidence>
<dbReference type="GO" id="GO:0016491">
    <property type="term" value="F:oxidoreductase activity"/>
    <property type="evidence" value="ECO:0007669"/>
    <property type="project" value="UniProtKB-ARBA"/>
</dbReference>
<dbReference type="PANTHER" id="PTHR13812">
    <property type="entry name" value="KETIMINE REDUCTASE MU-CRYSTALLIN"/>
    <property type="match status" value="1"/>
</dbReference>
<evidence type="ECO:0000256" key="1">
    <source>
        <dbReference type="ARBA" id="ARBA00008903"/>
    </source>
</evidence>
<dbReference type="GO" id="GO:0019752">
    <property type="term" value="P:carboxylic acid metabolic process"/>
    <property type="evidence" value="ECO:0007669"/>
    <property type="project" value="UniProtKB-ARBA"/>
</dbReference>
<dbReference type="SUPFAM" id="SSF51735">
    <property type="entry name" value="NAD(P)-binding Rossmann-fold domains"/>
    <property type="match status" value="1"/>
</dbReference>
<organism evidence="2 3">
    <name type="scientific">Inquilinus limosus</name>
    <dbReference type="NCBI Taxonomy" id="171674"/>
    <lineage>
        <taxon>Bacteria</taxon>
        <taxon>Pseudomonadati</taxon>
        <taxon>Pseudomonadota</taxon>
        <taxon>Alphaproteobacteria</taxon>
        <taxon>Rhodospirillales</taxon>
        <taxon>Rhodospirillaceae</taxon>
        <taxon>Inquilinus</taxon>
    </lineage>
</organism>
<comment type="similarity">
    <text evidence="1">Belongs to the ornithine cyclodeaminase/mu-crystallin family.</text>
</comment>
<dbReference type="EC" id="4.3.1.12" evidence="2"/>
<name>A0A952FPY8_9PROT</name>
<dbReference type="EMBL" id="JAEKLZ010000494">
    <property type="protein sequence ID" value="MBW8729148.1"/>
    <property type="molecule type" value="Genomic_DNA"/>
</dbReference>
<dbReference type="Gene3D" id="3.40.50.720">
    <property type="entry name" value="NAD(P)-binding Rossmann-like Domain"/>
    <property type="match status" value="1"/>
</dbReference>
<dbReference type="Gene3D" id="3.30.1780.10">
    <property type="entry name" value="ornithine cyclodeaminase, domain 1"/>
    <property type="match status" value="1"/>
</dbReference>
<dbReference type="InterPro" id="IPR023401">
    <property type="entry name" value="ODC_N"/>
</dbReference>
<sequence>MAAILAIDADALEFDPLWLVGRLRDGHRSGIGAVERLLLEEPGAPNSLLTWTAWQPGAALGAKLAAVFPGNEGRGAGPNIRSVIVLFDGQDGRPLAAITGESFTRAKTAADSALGADLLARPDAAVLAVLGAGAQAETQIRYLLAVRPSIRRVAIWNRTAEKARALAAAHSVPGVEIGAVEDAEAAVRDADIVSCVTASRDPVLRGAWLRPGAHVDLVGSFTPEMREADGEAMRRARLFVDTRRFAVAHCGEFTQSIAAGAITPKDVVAELAELCTGTSGRGSADEITLFKNAGGGHLDLMVARAVYDLAAGRAQQNQQGADT</sequence>
<gene>
    <name evidence="2" type="ORF">JF625_28865</name>
</gene>